<accession>A0A316EDI9</accession>
<organism evidence="1 2">
    <name type="scientific">Arcicella aurantiaca</name>
    <dbReference type="NCBI Taxonomy" id="591202"/>
    <lineage>
        <taxon>Bacteria</taxon>
        <taxon>Pseudomonadati</taxon>
        <taxon>Bacteroidota</taxon>
        <taxon>Cytophagia</taxon>
        <taxon>Cytophagales</taxon>
        <taxon>Flectobacillaceae</taxon>
        <taxon>Arcicella</taxon>
    </lineage>
</organism>
<proteinExistence type="predicted"/>
<evidence type="ECO:0000313" key="1">
    <source>
        <dbReference type="EMBL" id="PWK27689.1"/>
    </source>
</evidence>
<name>A0A316EDI9_9BACT</name>
<dbReference type="PROSITE" id="PS51257">
    <property type="entry name" value="PROKAR_LIPOPROTEIN"/>
    <property type="match status" value="1"/>
</dbReference>
<reference evidence="1 2" key="1">
    <citation type="submission" date="2018-05" db="EMBL/GenBank/DDBJ databases">
        <title>Genomic Encyclopedia of Archaeal and Bacterial Type Strains, Phase II (KMG-II): from individual species to whole genera.</title>
        <authorList>
            <person name="Goeker M."/>
        </authorList>
    </citation>
    <scope>NUCLEOTIDE SEQUENCE [LARGE SCALE GENOMIC DNA]</scope>
    <source>
        <strain evidence="1 2">DSM 22214</strain>
    </source>
</reference>
<evidence type="ECO:0000313" key="2">
    <source>
        <dbReference type="Proteomes" id="UP000245489"/>
    </source>
</evidence>
<sequence length="63" mass="6956">MKLTLIFYSMKNIVLSILLLGCIAVKAQSNNETLSFSGLVENPFALKINDLKQTKVDLNSGRV</sequence>
<dbReference type="EMBL" id="QGGO01000006">
    <property type="protein sequence ID" value="PWK27689.1"/>
    <property type="molecule type" value="Genomic_DNA"/>
</dbReference>
<gene>
    <name evidence="1" type="ORF">LV89_01580</name>
</gene>
<comment type="caution">
    <text evidence="1">The sequence shown here is derived from an EMBL/GenBank/DDBJ whole genome shotgun (WGS) entry which is preliminary data.</text>
</comment>
<keyword evidence="2" id="KW-1185">Reference proteome</keyword>
<dbReference type="Proteomes" id="UP000245489">
    <property type="component" value="Unassembled WGS sequence"/>
</dbReference>
<protein>
    <submittedName>
        <fullName evidence="1">Uncharacterized protein</fullName>
    </submittedName>
</protein>
<dbReference type="AlphaFoldDB" id="A0A316EDI9"/>